<feature type="transmembrane region" description="Helical" evidence="8">
    <location>
        <begin position="73"/>
        <end position="92"/>
    </location>
</feature>
<evidence type="ECO:0000256" key="6">
    <source>
        <dbReference type="ARBA" id="ARBA00022989"/>
    </source>
</evidence>
<feature type="transmembrane region" description="Helical" evidence="8">
    <location>
        <begin position="184"/>
        <end position="201"/>
    </location>
</feature>
<dbReference type="PANTHER" id="PTHR36122:SF2">
    <property type="entry name" value="NICOTINAMIDE RIBOSIDE TRANSPORTER PNUC"/>
    <property type="match status" value="1"/>
</dbReference>
<evidence type="ECO:0000313" key="13">
    <source>
        <dbReference type="Proteomes" id="UP001527202"/>
    </source>
</evidence>
<dbReference type="AlphaFoldDB" id="A0A410X352"/>
<reference evidence="11 12" key="1">
    <citation type="submission" date="2018-01" db="EMBL/GenBank/DDBJ databases">
        <title>The whole genome sequencing and assembly of Paenibacillus chitinolyticus KCCM 41400 strain.</title>
        <authorList>
            <person name="Kim J.-Y."/>
            <person name="Park M.-K."/>
            <person name="Lee Y.-J."/>
            <person name="Yi H."/>
            <person name="Bahn Y.-S."/>
            <person name="Kim J.F."/>
            <person name="Lee D.-W."/>
        </authorList>
    </citation>
    <scope>NUCLEOTIDE SEQUENCE [LARGE SCALE GENOMIC DNA]</scope>
    <source>
        <strain evidence="11 12">KCCM 41400</strain>
    </source>
</reference>
<evidence type="ECO:0000256" key="4">
    <source>
        <dbReference type="ARBA" id="ARBA00022475"/>
    </source>
</evidence>
<dbReference type="InterPro" id="IPR006419">
    <property type="entry name" value="NMN_transpt_PnuC"/>
</dbReference>
<dbReference type="Pfam" id="PF04973">
    <property type="entry name" value="NMN_transporter"/>
    <property type="match status" value="1"/>
</dbReference>
<evidence type="ECO:0000313" key="12">
    <source>
        <dbReference type="Proteomes" id="UP000288943"/>
    </source>
</evidence>
<evidence type="ECO:0000313" key="10">
    <source>
        <dbReference type="EMBL" id="MCY9597747.1"/>
    </source>
</evidence>
<evidence type="ECO:0000256" key="3">
    <source>
        <dbReference type="ARBA" id="ARBA00022448"/>
    </source>
</evidence>
<keyword evidence="9" id="KW-0732">Signal</keyword>
<keyword evidence="6 8" id="KW-1133">Transmembrane helix</keyword>
<protein>
    <submittedName>
        <fullName evidence="11">Nicotinamide riboside transporter PnuC</fullName>
    </submittedName>
</protein>
<keyword evidence="4" id="KW-1003">Cell membrane</keyword>
<dbReference type="Proteomes" id="UP000288943">
    <property type="component" value="Chromosome"/>
</dbReference>
<sequence length="232" mass="25876">MKKTGTMIVLLAAMLTIAWLTSSSAFEIAATTTGLLCVWLTARENIWSWPISLVNVACFFYMFWEVKLYADMALQVFFFLLSIYGWIVWLTKREGAGVRPTRKIAPWLILPLVLFLIGATTGWGYVLHKYTDASIPYADAFIATLSIIAQLLLSAKILENWTVWIAVDVLSIGMYAYKGLDAIAFLYLIYLGIAIAGLITWKRNYAAAGQEGFSLTPEPAGNPHSTERGAWK</sequence>
<dbReference type="Proteomes" id="UP001527202">
    <property type="component" value="Unassembled WGS sequence"/>
</dbReference>
<evidence type="ECO:0000256" key="8">
    <source>
        <dbReference type="SAM" id="Phobius"/>
    </source>
</evidence>
<dbReference type="GeneID" id="95378359"/>
<keyword evidence="13" id="KW-1185">Reference proteome</keyword>
<dbReference type="EMBL" id="CP026520">
    <property type="protein sequence ID" value="QAV21043.1"/>
    <property type="molecule type" value="Genomic_DNA"/>
</dbReference>
<comment type="similarity">
    <text evidence="2">Belongs to the nicotinamide ribonucleoside (NR) uptake permease (TC 4.B.1) family.</text>
</comment>
<evidence type="ECO:0000313" key="11">
    <source>
        <dbReference type="EMBL" id="QAV21043.1"/>
    </source>
</evidence>
<feature type="signal peptide" evidence="9">
    <location>
        <begin position="1"/>
        <end position="25"/>
    </location>
</feature>
<evidence type="ECO:0000256" key="9">
    <source>
        <dbReference type="SAM" id="SignalP"/>
    </source>
</evidence>
<proteinExistence type="inferred from homology"/>
<keyword evidence="5 8" id="KW-0812">Transmembrane</keyword>
<feature type="transmembrane region" description="Helical" evidence="8">
    <location>
        <begin position="104"/>
        <end position="125"/>
    </location>
</feature>
<feature type="transmembrane region" description="Helical" evidence="8">
    <location>
        <begin position="137"/>
        <end position="155"/>
    </location>
</feature>
<dbReference type="GO" id="GO:0034257">
    <property type="term" value="F:nicotinamide riboside transmembrane transporter activity"/>
    <property type="evidence" value="ECO:0007669"/>
    <property type="project" value="InterPro"/>
</dbReference>
<dbReference type="OrthoDB" id="9791248at2"/>
<gene>
    <name evidence="10" type="primary">pnuC</name>
    <name evidence="10" type="ORF">M5X16_18440</name>
    <name evidence="11" type="ORF">PC41400_26570</name>
</gene>
<organism evidence="11 12">
    <name type="scientific">Paenibacillus chitinolyticus</name>
    <dbReference type="NCBI Taxonomy" id="79263"/>
    <lineage>
        <taxon>Bacteria</taxon>
        <taxon>Bacillati</taxon>
        <taxon>Bacillota</taxon>
        <taxon>Bacilli</taxon>
        <taxon>Bacillales</taxon>
        <taxon>Paenibacillaceae</taxon>
        <taxon>Paenibacillus</taxon>
    </lineage>
</organism>
<dbReference type="GO" id="GO:0005886">
    <property type="term" value="C:plasma membrane"/>
    <property type="evidence" value="ECO:0007669"/>
    <property type="project" value="UniProtKB-SubCell"/>
</dbReference>
<dbReference type="PANTHER" id="PTHR36122">
    <property type="entry name" value="NICOTINAMIDE RIBOSIDE TRANSPORTER PNUC"/>
    <property type="match status" value="1"/>
</dbReference>
<evidence type="ECO:0000256" key="2">
    <source>
        <dbReference type="ARBA" id="ARBA00006669"/>
    </source>
</evidence>
<evidence type="ECO:0000256" key="7">
    <source>
        <dbReference type="ARBA" id="ARBA00023136"/>
    </source>
</evidence>
<dbReference type="EMBL" id="JAMDMJ010000024">
    <property type="protein sequence ID" value="MCY9597747.1"/>
    <property type="molecule type" value="Genomic_DNA"/>
</dbReference>
<dbReference type="RefSeq" id="WP_042234635.1">
    <property type="nucleotide sequence ID" value="NZ_CP026520.1"/>
</dbReference>
<evidence type="ECO:0000256" key="1">
    <source>
        <dbReference type="ARBA" id="ARBA00004651"/>
    </source>
</evidence>
<accession>A0A410X352</accession>
<reference evidence="10 13" key="2">
    <citation type="submission" date="2022-05" db="EMBL/GenBank/DDBJ databases">
        <title>Genome Sequencing of Bee-Associated Microbes.</title>
        <authorList>
            <person name="Dunlap C."/>
        </authorList>
    </citation>
    <scope>NUCLEOTIDE SEQUENCE [LARGE SCALE GENOMIC DNA]</scope>
    <source>
        <strain evidence="10 13">NRRL B-23120</strain>
    </source>
</reference>
<evidence type="ECO:0000256" key="5">
    <source>
        <dbReference type="ARBA" id="ARBA00022692"/>
    </source>
</evidence>
<name>A0A410X352_9BACL</name>
<dbReference type="NCBIfam" id="TIGR01528">
    <property type="entry name" value="NMN_trans_PnuC"/>
    <property type="match status" value="1"/>
</dbReference>
<keyword evidence="3" id="KW-0813">Transport</keyword>
<feature type="transmembrane region" description="Helical" evidence="8">
    <location>
        <begin position="49"/>
        <end position="66"/>
    </location>
</feature>
<keyword evidence="7 8" id="KW-0472">Membrane</keyword>
<feature type="chain" id="PRO_5019263987" evidence="9">
    <location>
        <begin position="26"/>
        <end position="232"/>
    </location>
</feature>
<comment type="subcellular location">
    <subcellularLocation>
        <location evidence="1">Cell membrane</location>
        <topology evidence="1">Multi-pass membrane protein</topology>
    </subcellularLocation>
</comment>
<dbReference type="KEGG" id="pchi:PC41400_26570"/>